<name>A0A1S4BU92_TOBAC</name>
<dbReference type="InterPro" id="IPR002213">
    <property type="entry name" value="UDP_glucos_trans"/>
</dbReference>
<dbReference type="OrthoDB" id="5835829at2759"/>
<dbReference type="GO" id="GO:0080044">
    <property type="term" value="F:quercetin 7-O-glucosyltransferase activity"/>
    <property type="evidence" value="ECO:0000318"/>
    <property type="project" value="GO_Central"/>
</dbReference>
<keyword evidence="2 3" id="KW-0808">Transferase</keyword>
<dbReference type="Gene3D" id="3.40.50.2000">
    <property type="entry name" value="Glycogen Phosphorylase B"/>
    <property type="match status" value="2"/>
</dbReference>
<reference evidence="5" key="1">
    <citation type="submission" date="2025-08" db="UniProtKB">
        <authorList>
            <consortium name="RefSeq"/>
        </authorList>
    </citation>
    <scope>IDENTIFICATION</scope>
</reference>
<comment type="similarity">
    <text evidence="1 3">Belongs to the UDP-glycosyltransferase family.</text>
</comment>
<dbReference type="GO" id="GO:0005737">
    <property type="term" value="C:cytoplasm"/>
    <property type="evidence" value="ECO:0000318"/>
    <property type="project" value="GO_Central"/>
</dbReference>
<dbReference type="SUPFAM" id="SSF53756">
    <property type="entry name" value="UDP-Glycosyltransferase/glycogen phosphorylase"/>
    <property type="match status" value="1"/>
</dbReference>
<organism evidence="5">
    <name type="scientific">Nicotiana tabacum</name>
    <name type="common">Common tobacco</name>
    <dbReference type="NCBI Taxonomy" id="4097"/>
    <lineage>
        <taxon>Eukaryota</taxon>
        <taxon>Viridiplantae</taxon>
        <taxon>Streptophyta</taxon>
        <taxon>Embryophyta</taxon>
        <taxon>Tracheophyta</taxon>
        <taxon>Spermatophyta</taxon>
        <taxon>Magnoliopsida</taxon>
        <taxon>eudicotyledons</taxon>
        <taxon>Gunneridae</taxon>
        <taxon>Pentapetalae</taxon>
        <taxon>asterids</taxon>
        <taxon>lamiids</taxon>
        <taxon>Solanales</taxon>
        <taxon>Solanaceae</taxon>
        <taxon>Nicotianoideae</taxon>
        <taxon>Nicotianeae</taxon>
        <taxon>Nicotiana</taxon>
    </lineage>
</organism>
<dbReference type="PROSITE" id="PS00375">
    <property type="entry name" value="UDPGT"/>
    <property type="match status" value="1"/>
</dbReference>
<protein>
    <recommendedName>
        <fullName evidence="4">Glycosyltransferase</fullName>
        <ecNumber evidence="4">2.4.1.-</ecNumber>
    </recommendedName>
</protein>
<evidence type="ECO:0000256" key="2">
    <source>
        <dbReference type="ARBA" id="ARBA00022679"/>
    </source>
</evidence>
<proteinExistence type="inferred from homology"/>
<dbReference type="PaxDb" id="4097-A0A1S4BU92"/>
<dbReference type="PANTHER" id="PTHR11926">
    <property type="entry name" value="GLUCOSYL/GLUCURONOSYL TRANSFERASES"/>
    <property type="match status" value="1"/>
</dbReference>
<dbReference type="KEGG" id="nta:107811962"/>
<dbReference type="InterPro" id="IPR035595">
    <property type="entry name" value="UDP_glycos_trans_CS"/>
</dbReference>
<keyword evidence="3" id="KW-0328">Glycosyltransferase</keyword>
<dbReference type="PANTHER" id="PTHR11926:SF1560">
    <property type="entry name" value="UDP-GLYCOSYLTRANSFERASE 74E1-RELATED"/>
    <property type="match status" value="1"/>
</dbReference>
<dbReference type="RefSeq" id="XP_016492444.1">
    <property type="nucleotide sequence ID" value="XM_016636958.1"/>
</dbReference>
<dbReference type="FunFam" id="3.40.50.2000:FF:000019">
    <property type="entry name" value="Glycosyltransferase"/>
    <property type="match status" value="1"/>
</dbReference>
<dbReference type="OMA" id="YSFLWSA"/>
<evidence type="ECO:0000256" key="3">
    <source>
        <dbReference type="RuleBase" id="RU003718"/>
    </source>
</evidence>
<accession>A0A1S4BU92</accession>
<dbReference type="EC" id="2.4.1.-" evidence="4"/>
<dbReference type="GO" id="GO:0080043">
    <property type="term" value="F:quercetin 3-O-glucosyltransferase activity"/>
    <property type="evidence" value="ECO:0000318"/>
    <property type="project" value="GO_Central"/>
</dbReference>
<dbReference type="Pfam" id="PF00201">
    <property type="entry name" value="UDPGT"/>
    <property type="match status" value="1"/>
</dbReference>
<sequence>MEEINSKTHVLVLPCPVQGHINPIVQFSKILASKEVKVTILTIDFVCKAMLLDCGPLINIESIPHEAIPVEGVDNFLEWFQTLMLEKFSGIVEKFGDSEYPVKVVVIDSLITWIIDLAHELGLKVAALHTQPVALSVLYYHIDQEDSTNKIPFECSVPVSLSSLPLLEKEDLPSFICETHAYPIVKRLAFGQNFNFKKADWLYMTVFDWSRIKFNKEKRVVNWLRTQYSIKTIGPVVLSIYLDKEYDSSLTKPHYETCKKWLDSREIGSVIYVSFGSLVSLREKQMEELAFGLIMSNSYFLWVVRDTEENKLPNEFKSKASEKGLIVDWSPQLDVLAHKSIGCFFSHCGWNSTLEALILGVPMVCMPQWVDQPTNAKFISDIWRTGIRVKAGKDGVITREEIASSIKEVMVEKKGVMLKENAIKWKILAKEAIDKGGSSYKNIEEFIEACNALN</sequence>
<dbReference type="AlphaFoldDB" id="A0A1S4BU92"/>
<evidence type="ECO:0000256" key="4">
    <source>
        <dbReference type="RuleBase" id="RU362057"/>
    </source>
</evidence>
<dbReference type="CDD" id="cd03784">
    <property type="entry name" value="GT1_Gtf-like"/>
    <property type="match status" value="1"/>
</dbReference>
<evidence type="ECO:0000313" key="5">
    <source>
        <dbReference type="RefSeq" id="XP_016492444.1"/>
    </source>
</evidence>
<gene>
    <name evidence="5" type="primary">LOC107811962</name>
</gene>
<evidence type="ECO:0000256" key="1">
    <source>
        <dbReference type="ARBA" id="ARBA00009995"/>
    </source>
</evidence>
<dbReference type="SMR" id="A0A1S4BU92"/>